<protein>
    <submittedName>
        <fullName evidence="2">Uncharacterized protein</fullName>
    </submittedName>
</protein>
<dbReference type="EMBL" id="BFEA01000428">
    <property type="protein sequence ID" value="GBG83087.1"/>
    <property type="molecule type" value="Genomic_DNA"/>
</dbReference>
<feature type="compositionally biased region" description="Polar residues" evidence="1">
    <location>
        <begin position="627"/>
        <end position="638"/>
    </location>
</feature>
<feature type="compositionally biased region" description="Acidic residues" evidence="1">
    <location>
        <begin position="361"/>
        <end position="376"/>
    </location>
</feature>
<keyword evidence="3" id="KW-1185">Reference proteome</keyword>
<feature type="compositionally biased region" description="Basic and acidic residues" evidence="1">
    <location>
        <begin position="660"/>
        <end position="772"/>
    </location>
</feature>
<proteinExistence type="predicted"/>
<evidence type="ECO:0000313" key="2">
    <source>
        <dbReference type="EMBL" id="GBG83087.1"/>
    </source>
</evidence>
<evidence type="ECO:0000256" key="1">
    <source>
        <dbReference type="SAM" id="MobiDB-lite"/>
    </source>
</evidence>
<reference evidence="2 3" key="1">
    <citation type="journal article" date="2018" name="Cell">
        <title>The Chara Genome: Secondary Complexity and Implications for Plant Terrestrialization.</title>
        <authorList>
            <person name="Nishiyama T."/>
            <person name="Sakayama H."/>
            <person name="Vries J.D."/>
            <person name="Buschmann H."/>
            <person name="Saint-Marcoux D."/>
            <person name="Ullrich K.K."/>
            <person name="Haas F.B."/>
            <person name="Vanderstraeten L."/>
            <person name="Becker D."/>
            <person name="Lang D."/>
            <person name="Vosolsobe S."/>
            <person name="Rombauts S."/>
            <person name="Wilhelmsson P.K.I."/>
            <person name="Janitza P."/>
            <person name="Kern R."/>
            <person name="Heyl A."/>
            <person name="Rumpler F."/>
            <person name="Villalobos L.I.A.C."/>
            <person name="Clay J.M."/>
            <person name="Skokan R."/>
            <person name="Toyoda A."/>
            <person name="Suzuki Y."/>
            <person name="Kagoshima H."/>
            <person name="Schijlen E."/>
            <person name="Tajeshwar N."/>
            <person name="Catarino B."/>
            <person name="Hetherington A.J."/>
            <person name="Saltykova A."/>
            <person name="Bonnot C."/>
            <person name="Breuninger H."/>
            <person name="Symeonidi A."/>
            <person name="Radhakrishnan G.V."/>
            <person name="Van Nieuwerburgh F."/>
            <person name="Deforce D."/>
            <person name="Chang C."/>
            <person name="Karol K.G."/>
            <person name="Hedrich R."/>
            <person name="Ulvskov P."/>
            <person name="Glockner G."/>
            <person name="Delwiche C.F."/>
            <person name="Petrasek J."/>
            <person name="Van de Peer Y."/>
            <person name="Friml J."/>
            <person name="Beilby M."/>
            <person name="Dolan L."/>
            <person name="Kohara Y."/>
            <person name="Sugano S."/>
            <person name="Fujiyama A."/>
            <person name="Delaux P.-M."/>
            <person name="Quint M."/>
            <person name="TheiBen G."/>
            <person name="Hagemann M."/>
            <person name="Harholt J."/>
            <person name="Dunand C."/>
            <person name="Zachgo S."/>
            <person name="Langdale J."/>
            <person name="Maumus F."/>
            <person name="Straeten D.V.D."/>
            <person name="Gould S.B."/>
            <person name="Rensing S.A."/>
        </authorList>
    </citation>
    <scope>NUCLEOTIDE SEQUENCE [LARGE SCALE GENOMIC DNA]</scope>
    <source>
        <strain evidence="2 3">S276</strain>
    </source>
</reference>
<feature type="compositionally biased region" description="Acidic residues" evidence="1">
    <location>
        <begin position="66"/>
        <end position="78"/>
    </location>
</feature>
<organism evidence="2 3">
    <name type="scientific">Chara braunii</name>
    <name type="common">Braun's stonewort</name>
    <dbReference type="NCBI Taxonomy" id="69332"/>
    <lineage>
        <taxon>Eukaryota</taxon>
        <taxon>Viridiplantae</taxon>
        <taxon>Streptophyta</taxon>
        <taxon>Charophyceae</taxon>
        <taxon>Charales</taxon>
        <taxon>Characeae</taxon>
        <taxon>Chara</taxon>
    </lineage>
</organism>
<feature type="region of interest" description="Disordered" evidence="1">
    <location>
        <begin position="45"/>
        <end position="83"/>
    </location>
</feature>
<evidence type="ECO:0000313" key="3">
    <source>
        <dbReference type="Proteomes" id="UP000265515"/>
    </source>
</evidence>
<feature type="compositionally biased region" description="Basic and acidic residues" evidence="1">
    <location>
        <begin position="377"/>
        <end position="409"/>
    </location>
</feature>
<dbReference type="Proteomes" id="UP000265515">
    <property type="component" value="Unassembled WGS sequence"/>
</dbReference>
<comment type="caution">
    <text evidence="2">The sequence shown here is derived from an EMBL/GenBank/DDBJ whole genome shotgun (WGS) entry which is preliminary data.</text>
</comment>
<gene>
    <name evidence="2" type="ORF">CBR_g36705</name>
</gene>
<accession>A0A388LLB8</accession>
<sequence length="814" mass="91727">MDQVFHHQIKVERKKRKAVRTIQGTDSVLGGVLSDMANEIKELRERVTPAKALTVTQPSGKRTKEEEDGEEEGEEGEPEGTVKLTKCQRKAKNIAIGGQGSGKGQGYDRGYDQGYGRGFGRENGHWNGQGYGRGWIDYSECTCTHCRIKGHTVKRCHVRKLDERDGLITSNIDDEVFDRTGRAIDPEIPGGTREEALRVAALGPNAPGMFRMWQEKEGPVVRVEDVTESEEKLSRMGIEGSKEDVPLVEEEAEKDDVRINIRDTFDRMKDLVDKIQRLHLRLQGICEEAGKEGVGCPKVLTMGCGESGDGPNEPNPIMLRANMAARNSGGQRSVRGTIPFATRRPARGNPPKEQAQTSQPAEEEPTIMVEGDEDEDEKNREEEERQAEIMAKRRKGEVKEGRSKKDQAPSKKRKYQTSIEEGVNLESLISATEERVQEAAMNVADSRGKDKERRECGDKEKLANVTGAGMYKKRIEGVVAGCTRWRACKVRLWKDMGVFPRDDVENDLRFDGTNLEDFIDSLQLATERGEWSEEEKKQQLIARTEKSEKEEVKGIVEGSRTRHIITAELGIAYTQARQDQTRKERLQERGLRIGREMGELHGKEAEDEEEDDVPLKRLKNKARVVPKSSNKGSGQAKGNEQEEEEEAERRKISMGASAVPRERRTGEKKPVEIGRKEVQEKGSEKEGGAKETGEGKKIQEGGRVPRVERTNGKGPIGDKEGKEGEKGEKEGKLRRAKEVKAEIGKRRSEGGELSQLRKEVEEGQVSKEEKAQKDRKKKGWRDYMIRMPQYDDLPVNSTWDVRFERMLLSELVRC</sequence>
<dbReference type="AlphaFoldDB" id="A0A388LLB8"/>
<feature type="compositionally biased region" description="Basic and acidic residues" evidence="1">
    <location>
        <begin position="579"/>
        <end position="604"/>
    </location>
</feature>
<dbReference type="Gramene" id="GBG83087">
    <property type="protein sequence ID" value="GBG83087"/>
    <property type="gene ID" value="CBR_g36705"/>
</dbReference>
<feature type="region of interest" description="Disordered" evidence="1">
    <location>
        <begin position="576"/>
        <end position="779"/>
    </location>
</feature>
<name>A0A388LLB8_CHABU</name>
<feature type="region of interest" description="Disordered" evidence="1">
    <location>
        <begin position="326"/>
        <end position="419"/>
    </location>
</feature>